<name>A0ABT0LI38_9GAMM</name>
<evidence type="ECO:0000256" key="1">
    <source>
        <dbReference type="ARBA" id="ARBA00006547"/>
    </source>
</evidence>
<dbReference type="PRINTS" id="PR01543">
    <property type="entry name" value="ANATRNSFRASE"/>
</dbReference>
<comment type="similarity">
    <text evidence="1 2">Belongs to the arylamine N-acetyltransferase family.</text>
</comment>
<dbReference type="Proteomes" id="UP001203423">
    <property type="component" value="Unassembled WGS sequence"/>
</dbReference>
<dbReference type="RefSeq" id="WP_248942778.1">
    <property type="nucleotide sequence ID" value="NZ_JAKIKS010000151.1"/>
</dbReference>
<dbReference type="SUPFAM" id="SSF54001">
    <property type="entry name" value="Cysteine proteinases"/>
    <property type="match status" value="1"/>
</dbReference>
<accession>A0ABT0LI38</accession>
<sequence>MNKKVFLSRIGFEGKVSNSFESLTKLQECFLGAIPFENIDIIEKKPLDFSTSKVFDKIVTHKRGGVCFENNSLFFSALRALGFDVRVIEAEMFPGASFKGHFDHMSLIVTLDEVEYLVDVGNGKYFGDPISIHSHAETTGEECIHYKVMRYGISDFVLCFNEADTWKYRYAFRLASKNISDFQQVSHFIETSPESIFTQKLLVTVYKHSQRITLSGDRLLITDQSGLQTEKVVQDSEQAKVLKGYFGISA</sequence>
<gene>
    <name evidence="3" type="ORF">L2764_23565</name>
</gene>
<dbReference type="PANTHER" id="PTHR11786">
    <property type="entry name" value="N-HYDROXYARYLAMINE O-ACETYLTRANSFERASE"/>
    <property type="match status" value="1"/>
</dbReference>
<evidence type="ECO:0000313" key="4">
    <source>
        <dbReference type="Proteomes" id="UP001203423"/>
    </source>
</evidence>
<dbReference type="InterPro" id="IPR001447">
    <property type="entry name" value="Arylamine_N-AcTrfase"/>
</dbReference>
<evidence type="ECO:0000256" key="2">
    <source>
        <dbReference type="RuleBase" id="RU003452"/>
    </source>
</evidence>
<protein>
    <submittedName>
        <fullName evidence="3">Arylamine N-acetyltransferase</fullName>
    </submittedName>
</protein>
<evidence type="ECO:0000313" key="3">
    <source>
        <dbReference type="EMBL" id="MCL1127369.1"/>
    </source>
</evidence>
<dbReference type="EMBL" id="JAKIKS010000151">
    <property type="protein sequence ID" value="MCL1127369.1"/>
    <property type="molecule type" value="Genomic_DNA"/>
</dbReference>
<organism evidence="3 4">
    <name type="scientific">Shewanella surugensis</name>
    <dbReference type="NCBI Taxonomy" id="212020"/>
    <lineage>
        <taxon>Bacteria</taxon>
        <taxon>Pseudomonadati</taxon>
        <taxon>Pseudomonadota</taxon>
        <taxon>Gammaproteobacteria</taxon>
        <taxon>Alteromonadales</taxon>
        <taxon>Shewanellaceae</taxon>
        <taxon>Shewanella</taxon>
    </lineage>
</organism>
<keyword evidence="4" id="KW-1185">Reference proteome</keyword>
<dbReference type="Pfam" id="PF00797">
    <property type="entry name" value="Acetyltransf_2"/>
    <property type="match status" value="1"/>
</dbReference>
<dbReference type="Gene3D" id="3.30.2140.20">
    <property type="match status" value="1"/>
</dbReference>
<proteinExistence type="inferred from homology"/>
<reference evidence="3 4" key="1">
    <citation type="submission" date="2022-01" db="EMBL/GenBank/DDBJ databases">
        <title>Whole genome-based taxonomy of the Shewanellaceae.</title>
        <authorList>
            <person name="Martin-Rodriguez A.J."/>
        </authorList>
    </citation>
    <scope>NUCLEOTIDE SEQUENCE [LARGE SCALE GENOMIC DNA]</scope>
    <source>
        <strain evidence="3 4">DSM 17177</strain>
    </source>
</reference>
<comment type="caution">
    <text evidence="3">The sequence shown here is derived from an EMBL/GenBank/DDBJ whole genome shotgun (WGS) entry which is preliminary data.</text>
</comment>
<dbReference type="PANTHER" id="PTHR11786:SF0">
    <property type="entry name" value="ARYLAMINE N-ACETYLTRANSFERASE 4-RELATED"/>
    <property type="match status" value="1"/>
</dbReference>
<dbReference type="InterPro" id="IPR053710">
    <property type="entry name" value="Arylamine_NAT_domain_sf"/>
</dbReference>
<dbReference type="InterPro" id="IPR038765">
    <property type="entry name" value="Papain-like_cys_pep_sf"/>
</dbReference>